<feature type="chain" id="PRO_5023443927" description="Phosphatidylserine decarboxylase alpha chain" evidence="12">
    <location>
        <begin position="253"/>
        <end position="294"/>
    </location>
</feature>
<evidence type="ECO:0000256" key="7">
    <source>
        <dbReference type="ARBA" id="ARBA00023145"/>
    </source>
</evidence>
<comment type="cofactor">
    <cofactor evidence="12">
        <name>pyruvate</name>
        <dbReference type="ChEBI" id="CHEBI:15361"/>
    </cofactor>
    <text evidence="12">Binds 1 pyruvoyl group covalently per subunit.</text>
</comment>
<comment type="pathway">
    <text evidence="12">Phospholipid metabolism; phosphatidylethanolamine biosynthesis; phosphatidylethanolamine from CDP-diacylglycerol: step 2/2.</text>
</comment>
<feature type="active site" description="Charge relay system; for autoendoproteolytic cleavage activity" evidence="12">
    <location>
        <position position="253"/>
    </location>
</feature>
<feature type="chain" id="PRO_5023443928" description="Phosphatidylserine decarboxylase beta chain" evidence="12">
    <location>
        <begin position="1"/>
        <end position="252"/>
    </location>
</feature>
<comment type="subcellular location">
    <subcellularLocation>
        <location evidence="12">Cell membrane</location>
        <topology evidence="12">Peripheral membrane protein</topology>
    </subcellularLocation>
</comment>
<feature type="site" description="Cleavage (non-hydrolytic); by autocatalysis" evidence="12">
    <location>
        <begin position="252"/>
        <end position="253"/>
    </location>
</feature>
<evidence type="ECO:0000256" key="2">
    <source>
        <dbReference type="ARBA" id="ARBA00022475"/>
    </source>
</evidence>
<dbReference type="GO" id="GO:0005886">
    <property type="term" value="C:plasma membrane"/>
    <property type="evidence" value="ECO:0007669"/>
    <property type="project" value="UniProtKB-SubCell"/>
</dbReference>
<sequence length="294" mass="31877">MLAYLKSWPLYVLPQHAVSRLIFRATRLRSPLVPAVIRWFSARYGVDLNEAKNPDPTAYPTFNAFFTRALRDGARPLAQQPDTIACPVDGTVSAIGTVDDTRVFQAKGRDYSLVELLGGEHQAAPYRNGCFATLYLSPRDYHRIHMPLDGILTRMTYVPGRLFSVAPHTVATIPRLFARNERVIAHFDTALGPMAAVLVGAINVAAIETVWAGLITPPPGKVARETDYPPHADAEGAVRLARGSELGRFNMGSTVILIFGPGAMSWDAGLAAGSPLRMGQRIGTQARAQGNAST</sequence>
<feature type="active site" description="Schiff-base intermediate with substrate; via pyruvic acid; for decarboxylase activity" evidence="12">
    <location>
        <position position="253"/>
    </location>
</feature>
<keyword evidence="5 12" id="KW-0443">Lipid metabolism</keyword>
<comment type="PTM">
    <text evidence="12">Is synthesized initially as an inactive proenzyme. Formation of the active enzyme involves a self-maturation process in which the active site pyruvoyl group is generated from an internal serine residue via an autocatalytic post-translational modification. Two non-identical subunits are generated from the proenzyme in this reaction, and the pyruvate is formed at the N-terminus of the alpha chain, which is derived from the carboxyl end of the proenzyme. The autoendoproteolytic cleavage occurs by a canonical serine protease mechanism, in which the side chain hydroxyl group of the serine supplies its oxygen atom to form the C-terminus of the beta chain, while the remainder of the serine residue undergoes an oxidative deamination to produce ammonia and the pyruvoyl prosthetic group on the alpha chain. During this reaction, the Ser that is part of the protease active site of the proenzyme becomes the pyruvoyl prosthetic group, which constitutes an essential element of the active site of the mature decarboxylase.</text>
</comment>
<dbReference type="GO" id="GO:0006646">
    <property type="term" value="P:phosphatidylethanolamine biosynthetic process"/>
    <property type="evidence" value="ECO:0007669"/>
    <property type="project" value="UniProtKB-UniRule"/>
</dbReference>
<dbReference type="EMBL" id="CP019434">
    <property type="protein sequence ID" value="APZ42394.1"/>
    <property type="molecule type" value="Genomic_DNA"/>
</dbReference>
<dbReference type="Pfam" id="PF02666">
    <property type="entry name" value="PS_Dcarbxylase"/>
    <property type="match status" value="1"/>
</dbReference>
<keyword evidence="14" id="KW-1185">Reference proteome</keyword>
<organism evidence="13 14">
    <name type="scientific">Acidihalobacter ferrooxydans</name>
    <dbReference type="NCBI Taxonomy" id="1765967"/>
    <lineage>
        <taxon>Bacteria</taxon>
        <taxon>Pseudomonadati</taxon>
        <taxon>Pseudomonadota</taxon>
        <taxon>Gammaproteobacteria</taxon>
        <taxon>Chromatiales</taxon>
        <taxon>Ectothiorhodospiraceae</taxon>
        <taxon>Acidihalobacter</taxon>
    </lineage>
</organism>
<dbReference type="GO" id="GO:0004609">
    <property type="term" value="F:phosphatidylserine decarboxylase activity"/>
    <property type="evidence" value="ECO:0007669"/>
    <property type="project" value="UniProtKB-UniRule"/>
</dbReference>
<dbReference type="PANTHER" id="PTHR10067">
    <property type="entry name" value="PHOSPHATIDYLSERINE DECARBOXYLASE"/>
    <property type="match status" value="1"/>
</dbReference>
<keyword evidence="7 12" id="KW-0865">Zymogen</keyword>
<proteinExistence type="inferred from homology"/>
<dbReference type="Proteomes" id="UP000243807">
    <property type="component" value="Chromosome"/>
</dbReference>
<dbReference type="NCBIfam" id="TIGR00163">
    <property type="entry name" value="PS_decarb"/>
    <property type="match status" value="1"/>
</dbReference>
<name>A0A1P8UF51_9GAMM</name>
<evidence type="ECO:0000256" key="6">
    <source>
        <dbReference type="ARBA" id="ARBA00023136"/>
    </source>
</evidence>
<dbReference type="RefSeq" id="WP_076835978.1">
    <property type="nucleotide sequence ID" value="NZ_CP019434.1"/>
</dbReference>
<reference evidence="13 14" key="1">
    <citation type="submission" date="2017-01" db="EMBL/GenBank/DDBJ databases">
        <title>Draft sequence of Acidihalobacter ferrooxidans strain DSM 14175 (strain V8).</title>
        <authorList>
            <person name="Khaleque H.N."/>
            <person name="Ramsay J.P."/>
            <person name="Murphy R.J.T."/>
            <person name="Kaksonen A.H."/>
            <person name="Boxall N.J."/>
            <person name="Watkin E.L.J."/>
        </authorList>
    </citation>
    <scope>NUCLEOTIDE SEQUENCE [LARGE SCALE GENOMIC DNA]</scope>
    <source>
        <strain evidence="13 14">V8</strain>
    </source>
</reference>
<dbReference type="InterPro" id="IPR003817">
    <property type="entry name" value="PS_Dcarbxylase"/>
</dbReference>
<keyword evidence="9 12" id="KW-0456">Lyase</keyword>
<dbReference type="OrthoDB" id="9802030at2"/>
<dbReference type="InterPro" id="IPR033178">
    <property type="entry name" value="PSD_type1_pro"/>
</dbReference>
<evidence type="ECO:0000256" key="11">
    <source>
        <dbReference type="ARBA" id="ARBA00023317"/>
    </source>
</evidence>
<evidence type="ECO:0000256" key="12">
    <source>
        <dbReference type="HAMAP-Rule" id="MF_00662"/>
    </source>
</evidence>
<evidence type="ECO:0000313" key="13">
    <source>
        <dbReference type="EMBL" id="APZ42394.1"/>
    </source>
</evidence>
<accession>A0A1P8UF51</accession>
<comment type="pathway">
    <text evidence="1">Lipid metabolism.</text>
</comment>
<keyword evidence="10 12" id="KW-1208">Phospholipid metabolism</keyword>
<evidence type="ECO:0000256" key="4">
    <source>
        <dbReference type="ARBA" id="ARBA00022793"/>
    </source>
</evidence>
<keyword evidence="4 12" id="KW-0210">Decarboxylase</keyword>
<comment type="catalytic activity">
    <reaction evidence="12">
        <text>a 1,2-diacyl-sn-glycero-3-phospho-L-serine + H(+) = a 1,2-diacyl-sn-glycero-3-phosphoethanolamine + CO2</text>
        <dbReference type="Rhea" id="RHEA:20828"/>
        <dbReference type="ChEBI" id="CHEBI:15378"/>
        <dbReference type="ChEBI" id="CHEBI:16526"/>
        <dbReference type="ChEBI" id="CHEBI:57262"/>
        <dbReference type="ChEBI" id="CHEBI:64612"/>
        <dbReference type="EC" id="4.1.1.65"/>
    </reaction>
</comment>
<feature type="active site" description="Charge relay system; for autoendoproteolytic cleavage activity" evidence="12">
    <location>
        <position position="89"/>
    </location>
</feature>
<dbReference type="KEGG" id="afy:BW247_04215"/>
<dbReference type="STRING" id="1765967.BW247_04215"/>
<evidence type="ECO:0000256" key="1">
    <source>
        <dbReference type="ARBA" id="ARBA00005189"/>
    </source>
</evidence>
<keyword evidence="11 12" id="KW-0670">Pyruvate</keyword>
<dbReference type="HAMAP" id="MF_00662">
    <property type="entry name" value="PS_decarb_PSD_B_type1"/>
    <property type="match status" value="1"/>
</dbReference>
<dbReference type="InterPro" id="IPR033177">
    <property type="entry name" value="PSD-B"/>
</dbReference>
<evidence type="ECO:0000256" key="9">
    <source>
        <dbReference type="ARBA" id="ARBA00023239"/>
    </source>
</evidence>
<comment type="similarity">
    <text evidence="12">Belongs to the phosphatidylserine decarboxylase family. PSD-B subfamily. Prokaryotic type I sub-subfamily.</text>
</comment>
<dbReference type="EC" id="4.1.1.65" evidence="12"/>
<keyword evidence="3 12" id="KW-0444">Lipid biosynthesis</keyword>
<gene>
    <name evidence="12" type="primary">psd</name>
    <name evidence="13" type="ORF">BW247_04215</name>
</gene>
<comment type="subunit">
    <text evidence="12">Heterodimer of a large membrane-associated beta subunit and a small pyruvoyl-containing alpha subunit.</text>
</comment>
<keyword evidence="8 12" id="KW-0594">Phospholipid biosynthesis</keyword>
<evidence type="ECO:0000256" key="3">
    <source>
        <dbReference type="ARBA" id="ARBA00022516"/>
    </source>
</evidence>
<evidence type="ECO:0000256" key="8">
    <source>
        <dbReference type="ARBA" id="ARBA00023209"/>
    </source>
</evidence>
<keyword evidence="6 12" id="KW-0472">Membrane</keyword>
<feature type="modified residue" description="Pyruvic acid (Ser); by autocatalysis" evidence="12">
    <location>
        <position position="253"/>
    </location>
</feature>
<comment type="function">
    <text evidence="12">Catalyzes the formation of phosphatidylethanolamine (PtdEtn) from phosphatidylserine (PtdSer).</text>
</comment>
<evidence type="ECO:0000256" key="5">
    <source>
        <dbReference type="ARBA" id="ARBA00023098"/>
    </source>
</evidence>
<dbReference type="UniPathway" id="UPA00558">
    <property type="reaction ID" value="UER00616"/>
</dbReference>
<evidence type="ECO:0000313" key="14">
    <source>
        <dbReference type="Proteomes" id="UP000243807"/>
    </source>
</evidence>
<keyword evidence="2 12" id="KW-1003">Cell membrane</keyword>
<feature type="active site" description="Charge relay system; for autoendoproteolytic cleavage activity" evidence="12">
    <location>
        <position position="145"/>
    </location>
</feature>
<dbReference type="AlphaFoldDB" id="A0A1P8UF51"/>
<dbReference type="PANTHER" id="PTHR10067:SF6">
    <property type="entry name" value="PHOSPHATIDYLSERINE DECARBOXYLASE PROENZYME, MITOCHONDRIAL"/>
    <property type="match status" value="1"/>
</dbReference>
<protein>
    <recommendedName>
        <fullName evidence="12">Phosphatidylserine decarboxylase proenzyme</fullName>
        <ecNumber evidence="12">4.1.1.65</ecNumber>
    </recommendedName>
    <component>
        <recommendedName>
            <fullName evidence="12">Phosphatidylserine decarboxylase alpha chain</fullName>
        </recommendedName>
    </component>
    <component>
        <recommendedName>
            <fullName evidence="12">Phosphatidylserine decarboxylase beta chain</fullName>
        </recommendedName>
    </component>
</protein>
<evidence type="ECO:0000256" key="10">
    <source>
        <dbReference type="ARBA" id="ARBA00023264"/>
    </source>
</evidence>